<dbReference type="InterPro" id="IPR003812">
    <property type="entry name" value="Fido"/>
</dbReference>
<dbReference type="PANTHER" id="PTHR39426">
    <property type="entry name" value="HOMOLOGY TO DEATH-ON-CURING PROTEIN OF PHAGE P1"/>
    <property type="match status" value="1"/>
</dbReference>
<accession>A0A0U4B5E4</accession>
<dbReference type="RefSeq" id="WP_067853157.1">
    <property type="nucleotide sequence ID" value="NZ_CP011502.1"/>
</dbReference>
<dbReference type="InterPro" id="IPR006440">
    <property type="entry name" value="Doc"/>
</dbReference>
<dbReference type="Pfam" id="PF02661">
    <property type="entry name" value="Fic"/>
    <property type="match status" value="1"/>
</dbReference>
<name>A0A0U4B5E4_9ACTN</name>
<dbReference type="Proteomes" id="UP000067689">
    <property type="component" value="Chromosome"/>
</dbReference>
<organism evidence="2 3">
    <name type="scientific">Aeromicrobium erythreum</name>
    <dbReference type="NCBI Taxonomy" id="2041"/>
    <lineage>
        <taxon>Bacteria</taxon>
        <taxon>Bacillati</taxon>
        <taxon>Actinomycetota</taxon>
        <taxon>Actinomycetes</taxon>
        <taxon>Propionibacteriales</taxon>
        <taxon>Nocardioidaceae</taxon>
        <taxon>Aeromicrobium</taxon>
    </lineage>
</organism>
<dbReference type="KEGG" id="aer:AERYTH_00450"/>
<dbReference type="SUPFAM" id="SSF140931">
    <property type="entry name" value="Fic-like"/>
    <property type="match status" value="1"/>
</dbReference>
<reference evidence="2 3" key="1">
    <citation type="journal article" date="1991" name="Int. J. Syst. Bacteriol.">
        <title>Description of the erythromycin-producing bacterium Arthrobacter sp. strain NRRL B-3381 as Aeromicrobium erythreum gen. nov., sp. nov.</title>
        <authorList>
            <person name="Miller E.S."/>
            <person name="Woese C.R."/>
            <person name="Brenner S."/>
        </authorList>
    </citation>
    <scope>NUCLEOTIDE SEQUENCE [LARGE SCALE GENOMIC DNA]</scope>
    <source>
        <strain evidence="2 3">AR18</strain>
    </source>
</reference>
<dbReference type="NCBIfam" id="TIGR01550">
    <property type="entry name" value="DOC_P1"/>
    <property type="match status" value="1"/>
</dbReference>
<evidence type="ECO:0000313" key="3">
    <source>
        <dbReference type="Proteomes" id="UP000067689"/>
    </source>
</evidence>
<protein>
    <recommendedName>
        <fullName evidence="1">Fido domain-containing protein</fullName>
    </recommendedName>
</protein>
<evidence type="ECO:0000313" key="2">
    <source>
        <dbReference type="EMBL" id="ALX03273.1"/>
    </source>
</evidence>
<dbReference type="PATRIC" id="fig|2041.4.peg.92"/>
<dbReference type="Gene3D" id="1.20.120.1870">
    <property type="entry name" value="Fic/DOC protein, Fido domain"/>
    <property type="match status" value="1"/>
</dbReference>
<dbReference type="PANTHER" id="PTHR39426:SF1">
    <property type="entry name" value="HOMOLOGY TO DEATH-ON-CURING PROTEIN OF PHAGE P1"/>
    <property type="match status" value="1"/>
</dbReference>
<evidence type="ECO:0000259" key="1">
    <source>
        <dbReference type="PROSITE" id="PS51459"/>
    </source>
</evidence>
<dbReference type="InterPro" id="IPR036597">
    <property type="entry name" value="Fido-like_dom_sf"/>
</dbReference>
<proteinExistence type="predicted"/>
<dbReference type="PROSITE" id="PS51459">
    <property type="entry name" value="FIDO"/>
    <property type="match status" value="1"/>
</dbReference>
<keyword evidence="3" id="KW-1185">Reference proteome</keyword>
<sequence length="124" mass="13401">MTRFLTLTQALRAAEAVMGETPLVRDIGLVESALARPRTSVLGQDAYPSLDQKAAAMLQSLATNHPLVDGNKRMAFACTSVFLTMNGAPLTLDDENQAYDLVIAVATSELRDVHEIARALREGM</sequence>
<feature type="domain" description="Fido" evidence="1">
    <location>
        <begin position="1"/>
        <end position="122"/>
    </location>
</feature>
<dbReference type="InterPro" id="IPR053737">
    <property type="entry name" value="Type_II_TA_Toxin"/>
</dbReference>
<dbReference type="GO" id="GO:0016301">
    <property type="term" value="F:kinase activity"/>
    <property type="evidence" value="ECO:0007669"/>
    <property type="project" value="InterPro"/>
</dbReference>
<dbReference type="EMBL" id="CP011502">
    <property type="protein sequence ID" value="ALX03273.1"/>
    <property type="molecule type" value="Genomic_DNA"/>
</dbReference>
<dbReference type="STRING" id="2041.AERYTH_00450"/>
<dbReference type="OrthoDB" id="9802752at2"/>
<dbReference type="AlphaFoldDB" id="A0A0U4B5E4"/>
<gene>
    <name evidence="2" type="ORF">AERYTH_00450</name>
</gene>